<gene>
    <name evidence="1" type="ORF">E0H73_43810</name>
</gene>
<accession>A0A4R0JPX0</accession>
<protein>
    <submittedName>
        <fullName evidence="1">Antibiotic biosynthesis monooxygenase</fullName>
    </submittedName>
</protein>
<organism evidence="1 2">
    <name type="scientific">Kribbella pittospori</name>
    <dbReference type="NCBI Taxonomy" id="722689"/>
    <lineage>
        <taxon>Bacteria</taxon>
        <taxon>Bacillati</taxon>
        <taxon>Actinomycetota</taxon>
        <taxon>Actinomycetes</taxon>
        <taxon>Propionibacteriales</taxon>
        <taxon>Kribbellaceae</taxon>
        <taxon>Kribbella</taxon>
    </lineage>
</organism>
<keyword evidence="1" id="KW-0503">Monooxygenase</keyword>
<keyword evidence="2" id="KW-1185">Reference proteome</keyword>
<dbReference type="GO" id="GO:0004497">
    <property type="term" value="F:monooxygenase activity"/>
    <property type="evidence" value="ECO:0007669"/>
    <property type="project" value="UniProtKB-KW"/>
</dbReference>
<dbReference type="OrthoDB" id="9804891at2"/>
<dbReference type="Proteomes" id="UP000291144">
    <property type="component" value="Unassembled WGS sequence"/>
</dbReference>
<reference evidence="1 2" key="1">
    <citation type="submission" date="2019-02" db="EMBL/GenBank/DDBJ databases">
        <title>Kribbella capetownensis sp. nov. and Kribbella speibonae sp. nov., isolated from soil.</title>
        <authorList>
            <person name="Curtis S.M."/>
            <person name="Norton I."/>
            <person name="Everest G.J."/>
            <person name="Meyers P.R."/>
        </authorList>
    </citation>
    <scope>NUCLEOTIDE SEQUENCE [LARGE SCALE GENOMIC DNA]</scope>
    <source>
        <strain evidence="1 2">NRRL B-24813</strain>
    </source>
</reference>
<dbReference type="RefSeq" id="WP_131366955.1">
    <property type="nucleotide sequence ID" value="NZ_SJKB01000032.1"/>
</dbReference>
<evidence type="ECO:0000313" key="1">
    <source>
        <dbReference type="EMBL" id="TCC46988.1"/>
    </source>
</evidence>
<dbReference type="EMBL" id="SJKB01000032">
    <property type="protein sequence ID" value="TCC46988.1"/>
    <property type="molecule type" value="Genomic_DNA"/>
</dbReference>
<dbReference type="Gene3D" id="3.30.70.100">
    <property type="match status" value="1"/>
</dbReference>
<dbReference type="InterPro" id="IPR011008">
    <property type="entry name" value="Dimeric_a/b-barrel"/>
</dbReference>
<keyword evidence="1" id="KW-0560">Oxidoreductase</keyword>
<dbReference type="AlphaFoldDB" id="A0A4R0JPX0"/>
<evidence type="ECO:0000313" key="2">
    <source>
        <dbReference type="Proteomes" id="UP000291144"/>
    </source>
</evidence>
<proteinExistence type="predicted"/>
<comment type="caution">
    <text evidence="1">The sequence shown here is derived from an EMBL/GenBank/DDBJ whole genome shotgun (WGS) entry which is preliminary data.</text>
</comment>
<sequence length="98" mass="10567">MSIDRGLLATLEAKPGKEEELRAFLEKGRELAVAEEGTVTWYAFRLGPTTFGIFDTFADEDGRQAHVNGQIPAALGQVGPELLAADADIRPIDVIAVK</sequence>
<name>A0A4R0JPX0_9ACTN</name>
<dbReference type="SUPFAM" id="SSF54909">
    <property type="entry name" value="Dimeric alpha+beta barrel"/>
    <property type="match status" value="1"/>
</dbReference>